<evidence type="ECO:0000256" key="5">
    <source>
        <dbReference type="ARBA" id="ARBA00022853"/>
    </source>
</evidence>
<keyword evidence="6" id="KW-0234">DNA repair</keyword>
<dbReference type="PANTHER" id="PTHR15271:SF4">
    <property type="entry name" value="CHROMATIN ASSEMBLY FACTOR 1 SUBUNIT B"/>
    <property type="match status" value="1"/>
</dbReference>
<dbReference type="Proteomes" id="UP000759131">
    <property type="component" value="Unassembled WGS sequence"/>
</dbReference>
<dbReference type="GO" id="GO:0006281">
    <property type="term" value="P:DNA repair"/>
    <property type="evidence" value="ECO:0007669"/>
    <property type="project" value="UniProtKB-KW"/>
</dbReference>
<organism evidence="10">
    <name type="scientific">Medioppia subpectinata</name>
    <dbReference type="NCBI Taxonomy" id="1979941"/>
    <lineage>
        <taxon>Eukaryota</taxon>
        <taxon>Metazoa</taxon>
        <taxon>Ecdysozoa</taxon>
        <taxon>Arthropoda</taxon>
        <taxon>Chelicerata</taxon>
        <taxon>Arachnida</taxon>
        <taxon>Acari</taxon>
        <taxon>Acariformes</taxon>
        <taxon>Sarcoptiformes</taxon>
        <taxon>Oribatida</taxon>
        <taxon>Brachypylina</taxon>
        <taxon>Oppioidea</taxon>
        <taxon>Oppiidae</taxon>
        <taxon>Medioppia</taxon>
    </lineage>
</organism>
<keyword evidence="5" id="KW-0156">Chromatin regulator</keyword>
<dbReference type="InterPro" id="IPR045145">
    <property type="entry name" value="PTHR15271"/>
</dbReference>
<keyword evidence="3" id="KW-0677">Repeat</keyword>
<evidence type="ECO:0000256" key="7">
    <source>
        <dbReference type="ARBA" id="ARBA00023242"/>
    </source>
</evidence>
<dbReference type="EMBL" id="CAJPIZ010015773">
    <property type="protein sequence ID" value="CAG2115403.1"/>
    <property type="molecule type" value="Genomic_DNA"/>
</dbReference>
<reference evidence="10" key="1">
    <citation type="submission" date="2020-11" db="EMBL/GenBank/DDBJ databases">
        <authorList>
            <person name="Tran Van P."/>
        </authorList>
    </citation>
    <scope>NUCLEOTIDE SEQUENCE</scope>
</reference>
<keyword evidence="7" id="KW-0539">Nucleus</keyword>
<keyword evidence="4" id="KW-0227">DNA damage</keyword>
<dbReference type="AlphaFoldDB" id="A0A7R9L4W4"/>
<accession>A0A7R9L4W4</accession>
<comment type="subcellular location">
    <subcellularLocation>
        <location evidence="1">Nucleus</location>
    </subcellularLocation>
</comment>
<proteinExistence type="predicted"/>
<dbReference type="InterPro" id="IPR015943">
    <property type="entry name" value="WD40/YVTN_repeat-like_dom_sf"/>
</dbReference>
<dbReference type="SUPFAM" id="SSF50978">
    <property type="entry name" value="WD40 repeat-like"/>
    <property type="match status" value="1"/>
</dbReference>
<dbReference type="EMBL" id="OC870348">
    <property type="protein sequence ID" value="CAD7634973.1"/>
    <property type="molecule type" value="Genomic_DNA"/>
</dbReference>
<dbReference type="GO" id="GO:0006335">
    <property type="term" value="P:DNA replication-dependent chromatin assembly"/>
    <property type="evidence" value="ECO:0007669"/>
    <property type="project" value="InterPro"/>
</dbReference>
<evidence type="ECO:0000256" key="6">
    <source>
        <dbReference type="ARBA" id="ARBA00023204"/>
    </source>
</evidence>
<evidence type="ECO:0000256" key="1">
    <source>
        <dbReference type="ARBA" id="ARBA00004123"/>
    </source>
</evidence>
<feature type="domain" description="CAF1B/HIR1 beta-propeller" evidence="9">
    <location>
        <begin position="12"/>
        <end position="131"/>
    </location>
</feature>
<protein>
    <recommendedName>
        <fullName evidence="9">CAF1B/HIR1 beta-propeller domain-containing protein</fullName>
    </recommendedName>
</protein>
<dbReference type="OrthoDB" id="71227at2759"/>
<keyword evidence="2" id="KW-0853">WD repeat</keyword>
<feature type="compositionally biased region" description="Polar residues" evidence="8">
    <location>
        <begin position="223"/>
        <end position="232"/>
    </location>
</feature>
<dbReference type="GO" id="GO:0005634">
    <property type="term" value="C:nucleus"/>
    <property type="evidence" value="ECO:0007669"/>
    <property type="project" value="UniProtKB-SubCell"/>
</dbReference>
<evidence type="ECO:0000313" key="11">
    <source>
        <dbReference type="Proteomes" id="UP000759131"/>
    </source>
</evidence>
<keyword evidence="11" id="KW-1185">Reference proteome</keyword>
<gene>
    <name evidence="10" type="ORF">OSB1V03_LOCUS15365</name>
</gene>
<dbReference type="PANTHER" id="PTHR15271">
    <property type="entry name" value="CHROMATIN ASSEMBLY FACTOR 1 SUBUNIT B"/>
    <property type="match status" value="1"/>
</dbReference>
<dbReference type="InterPro" id="IPR036322">
    <property type="entry name" value="WD40_repeat_dom_sf"/>
</dbReference>
<evidence type="ECO:0000256" key="2">
    <source>
        <dbReference type="ARBA" id="ARBA00022574"/>
    </source>
</evidence>
<name>A0A7R9L4W4_9ACAR</name>
<feature type="compositionally biased region" description="Low complexity" evidence="8">
    <location>
        <begin position="210"/>
        <end position="222"/>
    </location>
</feature>
<evidence type="ECO:0000256" key="4">
    <source>
        <dbReference type="ARBA" id="ARBA00022763"/>
    </source>
</evidence>
<dbReference type="GO" id="GO:0033186">
    <property type="term" value="C:CAF-1 complex"/>
    <property type="evidence" value="ECO:0007669"/>
    <property type="project" value="TreeGrafter"/>
</dbReference>
<evidence type="ECO:0000259" key="9">
    <source>
        <dbReference type="Pfam" id="PF24105"/>
    </source>
</evidence>
<sequence length="257" mass="28774">ENSTTDKDNGTEETNKYINTTYIFERKSLNKPSFYLPSKKYTIAVSCCPKLFQLQENLENHFQFPYRVVFAVATQDSVLFYDSQQDLPFGQVSQIHYLRLTDLQWSPDGRMLIVSSTDGFATFITFEANELGVPYDGPAFNFNETEASVSPVITGKNSTKLNSTASADNVMTTPEVDRTVKPKVATPAITAFFKPTDVQRTPDMIVKPLCPQPQNQSNCPQNGTTTTPKQAKSPNVLVPRKKIKLTTIEPIETIEIN</sequence>
<feature type="region of interest" description="Disordered" evidence="8">
    <location>
        <begin position="210"/>
        <end position="232"/>
    </location>
</feature>
<dbReference type="InterPro" id="IPR055410">
    <property type="entry name" value="Beta-prop_CAF1B_HIR1"/>
</dbReference>
<evidence type="ECO:0000256" key="8">
    <source>
        <dbReference type="SAM" id="MobiDB-lite"/>
    </source>
</evidence>
<evidence type="ECO:0000256" key="3">
    <source>
        <dbReference type="ARBA" id="ARBA00022737"/>
    </source>
</evidence>
<feature type="non-terminal residue" evidence="10">
    <location>
        <position position="257"/>
    </location>
</feature>
<dbReference type="Pfam" id="PF24105">
    <property type="entry name" value="Beta-prop_CAF1B_HIR1"/>
    <property type="match status" value="1"/>
</dbReference>
<dbReference type="GO" id="GO:0006334">
    <property type="term" value="P:nucleosome assembly"/>
    <property type="evidence" value="ECO:0007669"/>
    <property type="project" value="TreeGrafter"/>
</dbReference>
<dbReference type="Gene3D" id="2.130.10.10">
    <property type="entry name" value="YVTN repeat-like/Quinoprotein amine dehydrogenase"/>
    <property type="match status" value="1"/>
</dbReference>
<evidence type="ECO:0000313" key="10">
    <source>
        <dbReference type="EMBL" id="CAD7634973.1"/>
    </source>
</evidence>